<protein>
    <submittedName>
        <fullName evidence="1">Uncharacterized protein</fullName>
    </submittedName>
</protein>
<evidence type="ECO:0000313" key="1">
    <source>
        <dbReference type="EMBL" id="CAD7417736.1"/>
    </source>
</evidence>
<accession>A0A7R9DND2</accession>
<reference evidence="1" key="1">
    <citation type="submission" date="2020-11" db="EMBL/GenBank/DDBJ databases">
        <authorList>
            <person name="Tran Van P."/>
        </authorList>
    </citation>
    <scope>NUCLEOTIDE SEQUENCE</scope>
</reference>
<proteinExistence type="predicted"/>
<dbReference type="AlphaFoldDB" id="A0A7R9DND2"/>
<organism evidence="1">
    <name type="scientific">Timema poppense</name>
    <name type="common">Walking stick</name>
    <dbReference type="NCBI Taxonomy" id="170557"/>
    <lineage>
        <taxon>Eukaryota</taxon>
        <taxon>Metazoa</taxon>
        <taxon>Ecdysozoa</taxon>
        <taxon>Arthropoda</taxon>
        <taxon>Hexapoda</taxon>
        <taxon>Insecta</taxon>
        <taxon>Pterygota</taxon>
        <taxon>Neoptera</taxon>
        <taxon>Polyneoptera</taxon>
        <taxon>Phasmatodea</taxon>
        <taxon>Timematodea</taxon>
        <taxon>Timematoidea</taxon>
        <taxon>Timematidae</taxon>
        <taxon>Timema</taxon>
    </lineage>
</organism>
<gene>
    <name evidence="1" type="ORF">TPSB3V08_LOCUS11996</name>
</gene>
<dbReference type="EMBL" id="OD014704">
    <property type="protein sequence ID" value="CAD7417736.1"/>
    <property type="molecule type" value="Genomic_DNA"/>
</dbReference>
<name>A0A7R9DND2_TIMPO</name>
<sequence>MGTGMVTLSTSQVHFHHQTVPNYDRDNLSFLRLHTKFFTPQCPANFVRKIQRPSTTKEVLWGGSQKILFSATKDGSRRKI</sequence>